<sequence>MNRRLRAVVPATLAVALLALSACGSDQPDPAATPTATSPAETPGATPAATPEATPEPAAVTPSNNLDGIVVEGAANEAPEFTVPAPWGVDETRNKVILPGEGAVVPENGTVEVHYIGMNGRTGQVFDESWTAQPIAFPLDQVVPGFKKGLEGQRVGSRVLIAMPGVDGYDAMGGNPQAGIEVGDTLVFVVDILSTPLAAAEGDAVQPPEGLPTVVFDGPKPKVTIPAGQPAPNQLVVQPLINGRGKPVQPTDVITAVYQATTWDGKVVEDTYGGTPEQGPLNTLIPAWQEGLKDKPVGSRVLIIAPPDKAYPEDPGARKPNAAMGQTIVYVVDILYTSAGQ</sequence>
<evidence type="ECO:0000256" key="3">
    <source>
        <dbReference type="ARBA" id="ARBA00013194"/>
    </source>
</evidence>
<reference evidence="10 11" key="1">
    <citation type="submission" date="2024-04" db="EMBL/GenBank/DDBJ databases">
        <title>Isolation of an actinomycete strain from pig manure.</title>
        <authorList>
            <person name="Gong T."/>
            <person name="Yu Z."/>
            <person name="An M."/>
            <person name="Wei C."/>
            <person name="Yang W."/>
            <person name="Liu L."/>
        </authorList>
    </citation>
    <scope>NUCLEOTIDE SEQUENCE [LARGE SCALE GENOMIC DNA]</scope>
    <source>
        <strain evidence="10 11">ZF39</strain>
    </source>
</reference>
<dbReference type="PANTHER" id="PTHR43811">
    <property type="entry name" value="FKBP-TYPE PEPTIDYL-PROLYL CIS-TRANS ISOMERASE FKPA"/>
    <property type="match status" value="1"/>
</dbReference>
<feature type="domain" description="PPIase FKBP-type" evidence="9">
    <location>
        <begin position="108"/>
        <end position="196"/>
    </location>
</feature>
<keyword evidence="8" id="KW-0732">Signal</keyword>
<evidence type="ECO:0000256" key="5">
    <source>
        <dbReference type="ARBA" id="ARBA00023235"/>
    </source>
</evidence>
<dbReference type="PROSITE" id="PS51257">
    <property type="entry name" value="PROKAR_LIPOPROTEIN"/>
    <property type="match status" value="1"/>
</dbReference>
<keyword evidence="4 6" id="KW-0697">Rotamase</keyword>
<dbReference type="InterPro" id="IPR001179">
    <property type="entry name" value="PPIase_FKBP_dom"/>
</dbReference>
<organism evidence="10 11">
    <name type="scientific">Ammonicoccus fulvus</name>
    <dbReference type="NCBI Taxonomy" id="3138240"/>
    <lineage>
        <taxon>Bacteria</taxon>
        <taxon>Bacillati</taxon>
        <taxon>Actinomycetota</taxon>
        <taxon>Actinomycetes</taxon>
        <taxon>Propionibacteriales</taxon>
        <taxon>Propionibacteriaceae</taxon>
        <taxon>Ammonicoccus</taxon>
    </lineage>
</organism>
<feature type="domain" description="PPIase FKBP-type" evidence="9">
    <location>
        <begin position="251"/>
        <end position="338"/>
    </location>
</feature>
<keyword evidence="11" id="KW-1185">Reference proteome</keyword>
<keyword evidence="5 6" id="KW-0413">Isomerase</keyword>
<name>A0ABZ3FTW6_9ACTN</name>
<comment type="similarity">
    <text evidence="2">Belongs to the FKBP-type PPIase family.</text>
</comment>
<dbReference type="EMBL" id="CP154795">
    <property type="protein sequence ID" value="XAN08016.1"/>
    <property type="molecule type" value="Genomic_DNA"/>
</dbReference>
<dbReference type="RefSeq" id="WP_425309472.1">
    <property type="nucleotide sequence ID" value="NZ_CP154795.1"/>
</dbReference>
<accession>A0ABZ3FTW6</accession>
<evidence type="ECO:0000256" key="6">
    <source>
        <dbReference type="PROSITE-ProRule" id="PRU00277"/>
    </source>
</evidence>
<dbReference type="GO" id="GO:0003755">
    <property type="term" value="F:peptidyl-prolyl cis-trans isomerase activity"/>
    <property type="evidence" value="ECO:0007669"/>
    <property type="project" value="UniProtKB-EC"/>
</dbReference>
<feature type="signal peptide" evidence="8">
    <location>
        <begin position="1"/>
        <end position="24"/>
    </location>
</feature>
<dbReference type="SUPFAM" id="SSF54534">
    <property type="entry name" value="FKBP-like"/>
    <property type="match status" value="2"/>
</dbReference>
<feature type="compositionally biased region" description="Low complexity" evidence="7">
    <location>
        <begin position="28"/>
        <end position="62"/>
    </location>
</feature>
<evidence type="ECO:0000256" key="4">
    <source>
        <dbReference type="ARBA" id="ARBA00023110"/>
    </source>
</evidence>
<evidence type="ECO:0000259" key="9">
    <source>
        <dbReference type="PROSITE" id="PS50059"/>
    </source>
</evidence>
<dbReference type="Proteomes" id="UP001442841">
    <property type="component" value="Chromosome"/>
</dbReference>
<dbReference type="EC" id="5.2.1.8" evidence="3 6"/>
<gene>
    <name evidence="10" type="ORF">AADG42_12115</name>
</gene>
<evidence type="ECO:0000256" key="8">
    <source>
        <dbReference type="SAM" id="SignalP"/>
    </source>
</evidence>
<dbReference type="PANTHER" id="PTHR43811:SF19">
    <property type="entry name" value="39 KDA FK506-BINDING NUCLEAR PROTEIN"/>
    <property type="match status" value="1"/>
</dbReference>
<evidence type="ECO:0000313" key="11">
    <source>
        <dbReference type="Proteomes" id="UP001442841"/>
    </source>
</evidence>
<comment type="catalytic activity">
    <reaction evidence="1 6">
        <text>[protein]-peptidylproline (omega=180) = [protein]-peptidylproline (omega=0)</text>
        <dbReference type="Rhea" id="RHEA:16237"/>
        <dbReference type="Rhea" id="RHEA-COMP:10747"/>
        <dbReference type="Rhea" id="RHEA-COMP:10748"/>
        <dbReference type="ChEBI" id="CHEBI:83833"/>
        <dbReference type="ChEBI" id="CHEBI:83834"/>
        <dbReference type="EC" id="5.2.1.8"/>
    </reaction>
</comment>
<evidence type="ECO:0000313" key="10">
    <source>
        <dbReference type="EMBL" id="XAN08016.1"/>
    </source>
</evidence>
<proteinExistence type="inferred from homology"/>
<dbReference type="Gene3D" id="3.10.50.40">
    <property type="match status" value="2"/>
</dbReference>
<evidence type="ECO:0000256" key="1">
    <source>
        <dbReference type="ARBA" id="ARBA00000971"/>
    </source>
</evidence>
<feature type="chain" id="PRO_5046764081" description="peptidylprolyl isomerase" evidence="8">
    <location>
        <begin position="25"/>
        <end position="341"/>
    </location>
</feature>
<evidence type="ECO:0000256" key="7">
    <source>
        <dbReference type="SAM" id="MobiDB-lite"/>
    </source>
</evidence>
<dbReference type="Pfam" id="PF00254">
    <property type="entry name" value="FKBP_C"/>
    <property type="match status" value="2"/>
</dbReference>
<protein>
    <recommendedName>
        <fullName evidence="3 6">peptidylprolyl isomerase</fullName>
        <ecNumber evidence="3 6">5.2.1.8</ecNumber>
    </recommendedName>
</protein>
<dbReference type="InterPro" id="IPR046357">
    <property type="entry name" value="PPIase_dom_sf"/>
</dbReference>
<dbReference type="PROSITE" id="PS50059">
    <property type="entry name" value="FKBP_PPIASE"/>
    <property type="match status" value="2"/>
</dbReference>
<evidence type="ECO:0000256" key="2">
    <source>
        <dbReference type="ARBA" id="ARBA00006577"/>
    </source>
</evidence>
<feature type="region of interest" description="Disordered" evidence="7">
    <location>
        <begin position="25"/>
        <end position="64"/>
    </location>
</feature>